<keyword evidence="2" id="KW-0732">Signal</keyword>
<proteinExistence type="inferred from homology"/>
<dbReference type="Proteomes" id="UP000316331">
    <property type="component" value="Unassembled WGS sequence"/>
</dbReference>
<dbReference type="Pfam" id="PF10282">
    <property type="entry name" value="Lactonase"/>
    <property type="match status" value="1"/>
</dbReference>
<evidence type="ECO:0000256" key="2">
    <source>
        <dbReference type="SAM" id="SignalP"/>
    </source>
</evidence>
<comment type="similarity">
    <text evidence="1">Belongs to the cycloisomerase 2 family.</text>
</comment>
<dbReference type="InterPro" id="IPR015943">
    <property type="entry name" value="WD40/YVTN_repeat-like_dom_sf"/>
</dbReference>
<sequence>MALAAAMLPGLAVVPHAAAEDAGYFIYAHGFLSNGIAGYRASDTGAPAPISGSADTGVPNWPQAATPDGRFLFVAPTTERRLLTYAIGPDGELTAGATLALPDVPIDIAFAPNGRDAYVVTGLTNAKVVALSIGADGVPVPNGPAVPFGQAMDGVSTVAVAPDGASLLVTSLFARQLLNFDIHPDGTVSAPRQRLGTGMNPIFATITPDGRSVYVINELTADVSAYHRASDGALTEMAGSPYPAGLLPHVPSITPDGRYLYVPNMGSSFISSYRIESDGSLTALPNADFAPDKPGTFAESSVMSPSGRTLWALGTDPARGGEEILRRFAIGADGVLDLDESMTIYTRKFVADGRTMTLVPRR</sequence>
<dbReference type="InterPro" id="IPR011045">
    <property type="entry name" value="N2O_reductase_N"/>
</dbReference>
<dbReference type="PANTHER" id="PTHR30344">
    <property type="entry name" value="6-PHOSPHOGLUCONOLACTONASE-RELATED"/>
    <property type="match status" value="1"/>
</dbReference>
<keyword evidence="4" id="KW-1185">Reference proteome</keyword>
<dbReference type="GO" id="GO:0005829">
    <property type="term" value="C:cytosol"/>
    <property type="evidence" value="ECO:0007669"/>
    <property type="project" value="TreeGrafter"/>
</dbReference>
<dbReference type="GO" id="GO:0017057">
    <property type="term" value="F:6-phosphogluconolactonase activity"/>
    <property type="evidence" value="ECO:0007669"/>
    <property type="project" value="TreeGrafter"/>
</dbReference>
<gene>
    <name evidence="3" type="ORF">FB390_4235</name>
</gene>
<comment type="caution">
    <text evidence="3">The sequence shown here is derived from an EMBL/GenBank/DDBJ whole genome shotgun (WGS) entry which is preliminary data.</text>
</comment>
<dbReference type="Gene3D" id="2.130.10.10">
    <property type="entry name" value="YVTN repeat-like/Quinoprotein amine dehydrogenase"/>
    <property type="match status" value="1"/>
</dbReference>
<dbReference type="InterPro" id="IPR050282">
    <property type="entry name" value="Cycloisomerase_2"/>
</dbReference>
<accession>A0A543FFA7</accession>
<feature type="signal peptide" evidence="2">
    <location>
        <begin position="1"/>
        <end position="17"/>
    </location>
</feature>
<reference evidence="3 4" key="1">
    <citation type="submission" date="2019-06" db="EMBL/GenBank/DDBJ databases">
        <title>Sequencing the genomes of 1000 actinobacteria strains.</title>
        <authorList>
            <person name="Klenk H.-P."/>
        </authorList>
    </citation>
    <scope>NUCLEOTIDE SEQUENCE [LARGE SCALE GENOMIC DNA]</scope>
    <source>
        <strain evidence="3 4">DSM 103495</strain>
    </source>
</reference>
<dbReference type="EMBL" id="VFPG01000001">
    <property type="protein sequence ID" value="TQM32548.1"/>
    <property type="molecule type" value="Genomic_DNA"/>
</dbReference>
<organism evidence="3 4">
    <name type="scientific">Nocardia bhagyanarayanae</name>
    <dbReference type="NCBI Taxonomy" id="1215925"/>
    <lineage>
        <taxon>Bacteria</taxon>
        <taxon>Bacillati</taxon>
        <taxon>Actinomycetota</taxon>
        <taxon>Actinomycetes</taxon>
        <taxon>Mycobacteriales</taxon>
        <taxon>Nocardiaceae</taxon>
        <taxon>Nocardia</taxon>
    </lineage>
</organism>
<protein>
    <submittedName>
        <fullName evidence="3">6-phosphogluconolactonase</fullName>
    </submittedName>
</protein>
<name>A0A543FFA7_9NOCA</name>
<feature type="chain" id="PRO_5039077427" evidence="2">
    <location>
        <begin position="18"/>
        <end position="362"/>
    </location>
</feature>
<evidence type="ECO:0000313" key="3">
    <source>
        <dbReference type="EMBL" id="TQM32548.1"/>
    </source>
</evidence>
<dbReference type="AlphaFoldDB" id="A0A543FFA7"/>
<evidence type="ECO:0000256" key="1">
    <source>
        <dbReference type="ARBA" id="ARBA00005564"/>
    </source>
</evidence>
<evidence type="ECO:0000313" key="4">
    <source>
        <dbReference type="Proteomes" id="UP000316331"/>
    </source>
</evidence>
<dbReference type="PANTHER" id="PTHR30344:SF1">
    <property type="entry name" value="6-PHOSPHOGLUCONOLACTONASE"/>
    <property type="match status" value="1"/>
</dbReference>
<dbReference type="InterPro" id="IPR019405">
    <property type="entry name" value="Lactonase_7-beta_prop"/>
</dbReference>
<dbReference type="SUPFAM" id="SSF50974">
    <property type="entry name" value="Nitrous oxide reductase, N-terminal domain"/>
    <property type="match status" value="1"/>
</dbReference>